<dbReference type="EMBL" id="PYBV01000016">
    <property type="protein sequence ID" value="PYC70407.1"/>
    <property type="molecule type" value="Genomic_DNA"/>
</dbReference>
<keyword evidence="3" id="KW-1185">Reference proteome</keyword>
<reference evidence="2 3" key="1">
    <citation type="submission" date="2018-03" db="EMBL/GenBank/DDBJ databases">
        <title>Bioinformatic expansion and discovery of thiopeptide antibiotics.</title>
        <authorList>
            <person name="Schwalen C.J."/>
            <person name="Hudson G.A."/>
            <person name="Mitchell D.A."/>
        </authorList>
    </citation>
    <scope>NUCLEOTIDE SEQUENCE [LARGE SCALE GENOMIC DNA]</scope>
    <source>
        <strain evidence="2 3">NRRL 8041</strain>
    </source>
</reference>
<keyword evidence="1" id="KW-0812">Transmembrane</keyword>
<sequence length="238" mass="26421">MAKRRADRRSWFILLTGIAILILGAVSLAAGSNSCGGSKMSEGDTCITYRDGQRSVEDAEGQRTVNQSEAGALIGLGALIALLSGFLIRGDRGTDPSAPVTDRLELARREGWQFTEVDTELVDTLRHHLRFESSPAAWSVLRGTHDGLRFVIFDYTWIGKTFTAWLVHLPEPSPEFARWATSTTSGWRKPLTNVVVDERAVIGSGPVFRAKDPERVLKPIRSLTELVRRYERSATPRR</sequence>
<evidence type="ECO:0000256" key="1">
    <source>
        <dbReference type="SAM" id="Phobius"/>
    </source>
</evidence>
<dbReference type="OrthoDB" id="3289377at2"/>
<keyword evidence="1" id="KW-1133">Transmembrane helix</keyword>
<proteinExistence type="predicted"/>
<gene>
    <name evidence="2" type="ORF">C7C45_13575</name>
</gene>
<keyword evidence="1" id="KW-0472">Membrane</keyword>
<organism evidence="2 3">
    <name type="scientific">Micromonospora arborensis</name>
    <dbReference type="NCBI Taxonomy" id="2116518"/>
    <lineage>
        <taxon>Bacteria</taxon>
        <taxon>Bacillati</taxon>
        <taxon>Actinomycetota</taxon>
        <taxon>Actinomycetes</taxon>
        <taxon>Micromonosporales</taxon>
        <taxon>Micromonosporaceae</taxon>
        <taxon>Micromonospora</taxon>
    </lineage>
</organism>
<evidence type="ECO:0000313" key="3">
    <source>
        <dbReference type="Proteomes" id="UP000248333"/>
    </source>
</evidence>
<dbReference type="Proteomes" id="UP000248333">
    <property type="component" value="Unassembled WGS sequence"/>
</dbReference>
<dbReference type="RefSeq" id="WP_110564014.1">
    <property type="nucleotide sequence ID" value="NZ_PYBV01000016.1"/>
</dbReference>
<protein>
    <submittedName>
        <fullName evidence="2">Uncharacterized protein</fullName>
    </submittedName>
</protein>
<feature type="transmembrane region" description="Helical" evidence="1">
    <location>
        <begin position="70"/>
        <end position="88"/>
    </location>
</feature>
<evidence type="ECO:0000313" key="2">
    <source>
        <dbReference type="EMBL" id="PYC70407.1"/>
    </source>
</evidence>
<dbReference type="AlphaFoldDB" id="A0A318NPL9"/>
<comment type="caution">
    <text evidence="2">The sequence shown here is derived from an EMBL/GenBank/DDBJ whole genome shotgun (WGS) entry which is preliminary data.</text>
</comment>
<name>A0A318NPL9_9ACTN</name>
<accession>A0A318NPL9</accession>